<dbReference type="SUPFAM" id="SSF51161">
    <property type="entry name" value="Trimeric LpxA-like enzymes"/>
    <property type="match status" value="1"/>
</dbReference>
<dbReference type="InterPro" id="IPR049208">
    <property type="entry name" value="DUF6819"/>
</dbReference>
<dbReference type="InterPro" id="IPR032533">
    <property type="entry name" value="DUF4954"/>
</dbReference>
<evidence type="ECO:0000313" key="4">
    <source>
        <dbReference type="Proteomes" id="UP001145087"/>
    </source>
</evidence>
<evidence type="ECO:0000259" key="2">
    <source>
        <dbReference type="Pfam" id="PF20683"/>
    </source>
</evidence>
<dbReference type="Gene3D" id="2.160.10.10">
    <property type="entry name" value="Hexapeptide repeat proteins"/>
    <property type="match status" value="1"/>
</dbReference>
<dbReference type="EMBL" id="JAPOHD010000020">
    <property type="protein sequence ID" value="MCY1720743.1"/>
    <property type="molecule type" value="Genomic_DNA"/>
</dbReference>
<protein>
    <submittedName>
        <fullName evidence="3">DUF4954 family protein</fullName>
    </submittedName>
</protein>
<dbReference type="Proteomes" id="UP001145087">
    <property type="component" value="Unassembled WGS sequence"/>
</dbReference>
<feature type="domain" description="DUF6819" evidence="2">
    <location>
        <begin position="487"/>
        <end position="655"/>
    </location>
</feature>
<evidence type="ECO:0000259" key="1">
    <source>
        <dbReference type="Pfam" id="PF16314"/>
    </source>
</evidence>
<evidence type="ECO:0000313" key="3">
    <source>
        <dbReference type="EMBL" id="MCY1720743.1"/>
    </source>
</evidence>
<keyword evidence="4" id="KW-1185">Reference proteome</keyword>
<dbReference type="AlphaFoldDB" id="A0A9X3FDQ1"/>
<feature type="domain" description="DUF4954" evidence="1">
    <location>
        <begin position="2"/>
        <end position="432"/>
    </location>
</feature>
<organism evidence="3 4">
    <name type="scientific">Draconibacterium aestuarii</name>
    <dbReference type="NCBI Taxonomy" id="2998507"/>
    <lineage>
        <taxon>Bacteria</taxon>
        <taxon>Pseudomonadati</taxon>
        <taxon>Bacteroidota</taxon>
        <taxon>Bacteroidia</taxon>
        <taxon>Marinilabiliales</taxon>
        <taxon>Prolixibacteraceae</taxon>
        <taxon>Draconibacterium</taxon>
    </lineage>
</organism>
<proteinExistence type="predicted"/>
<gene>
    <name evidence="3" type="ORF">OU798_10335</name>
</gene>
<dbReference type="Pfam" id="PF16314">
    <property type="entry name" value="DUF4954"/>
    <property type="match status" value="1"/>
</dbReference>
<dbReference type="Pfam" id="PF20683">
    <property type="entry name" value="DUF6819"/>
    <property type="match status" value="1"/>
</dbReference>
<accession>A0A9X3FDQ1</accession>
<sequence length="661" mass="73316">MYRQLSQAEIEILKQQGCVAENWENVEVSISFSAEGISNVRFAGNIKLGTQRGKVQIDEGILKPATIRNCFIENCTIGENVFLSNVGSLINYKLGNQVVIENVGSVVVSGKSAFGNGHEIEVLNEGGGRELPVFDKLSAQIAYLLVIYRHNSTLIEKLKKLVSKYVETKRSIVGEIGENSIIQHTKSIKNVKIGPFAKIIGASKLVEGTIDSKQEAPVYIGEEVVAEDFIVLSGSKIDGSAILTSTFVGQGVKIGRQFSAENTTLFANSEAFHGEACSVFAGPYTVTHHKSTLLIAGMFSFYNAGSGSNQSNHMYKLGPIHQGIVERGSKTGSLSYMLWPCRVGAFSVVMNKHAGNFDTTELPFSYISVSDGKSVLTPAMNLFTVGTARDSKKWPTRDRRTGSEKLDLISFELFNPYIIQKIIDGSELLNKLHETTPKSKEFAKHKGVHINRLMLRTSKRYYDLAVNVFLTNQLVERLKDKSYSSLHEIIKLLKPAVESGCEKWIDLLGMIAEKKAINNLIELVCNEEIKTVENLQNGFVKIQKESAERSYAWSIAKLKALQNIDVSQISKQELITIVSDWKTNSIKFKNMILKDAEKEFDQLSRIGFGIDGDDDTENTADFEAIRGTYTNNSFIIGLKNEIAEIDSTYTTVIKKLEKLPE</sequence>
<name>A0A9X3FDQ1_9BACT</name>
<reference evidence="3" key="1">
    <citation type="submission" date="2022-11" db="EMBL/GenBank/DDBJ databases">
        <title>Marilongibacter aestuarii gen. nov., sp. nov., isolated from tidal flat sediment.</title>
        <authorList>
            <person name="Jiayan W."/>
        </authorList>
    </citation>
    <scope>NUCLEOTIDE SEQUENCE</scope>
    <source>
        <strain evidence="3">Z1-6</strain>
    </source>
</reference>
<dbReference type="InterPro" id="IPR011004">
    <property type="entry name" value="Trimer_LpxA-like_sf"/>
</dbReference>
<comment type="caution">
    <text evidence="3">The sequence shown here is derived from an EMBL/GenBank/DDBJ whole genome shotgun (WGS) entry which is preliminary data.</text>
</comment>
<dbReference type="RefSeq" id="WP_343333076.1">
    <property type="nucleotide sequence ID" value="NZ_JAPOHD010000020.1"/>
</dbReference>